<dbReference type="RefSeq" id="XP_056504384.1">
    <property type="nucleotide sequence ID" value="XM_056641890.1"/>
</dbReference>
<organism evidence="1 2">
    <name type="scientific">Penicillium citrinum</name>
    <dbReference type="NCBI Taxonomy" id="5077"/>
    <lineage>
        <taxon>Eukaryota</taxon>
        <taxon>Fungi</taxon>
        <taxon>Dikarya</taxon>
        <taxon>Ascomycota</taxon>
        <taxon>Pezizomycotina</taxon>
        <taxon>Eurotiomycetes</taxon>
        <taxon>Eurotiomycetidae</taxon>
        <taxon>Eurotiales</taxon>
        <taxon>Aspergillaceae</taxon>
        <taxon>Penicillium</taxon>
    </lineage>
</organism>
<evidence type="ECO:0000313" key="1">
    <source>
        <dbReference type="EMBL" id="KAJ5241379.1"/>
    </source>
</evidence>
<dbReference type="Proteomes" id="UP001147733">
    <property type="component" value="Unassembled WGS sequence"/>
</dbReference>
<sequence>MGLYTQFRTAARFTGENKLELLAKIEGSEDYQSHIRKLASHSQERKIIKSRFKFGEVYLRDESGRLVPAPIEYHGYQRKDEDTIDQALRELSSDLSQKLGYLPNITSITIPRGLDYIAKHHMYDTLCDGDSIPQVSQPWQVLGFLDATRSAYDLDNTEGPEPKVPRNIYHDHDFLVLYVDYNAYSLDFWVATIAEFTAGLVGDEPPFSFRHQDLAASYGNDDDSKTKQSRVETAIQQLLADLFSREEAEDLNVIILSGEASPKSMDSLGQTIRKMVPRTWQGIIRDQLDPNFVTAIGAAHRARKFIQRPELWKVQNSHTHDEL</sequence>
<dbReference type="OrthoDB" id="4493161at2759"/>
<keyword evidence="2" id="KW-1185">Reference proteome</keyword>
<dbReference type="AlphaFoldDB" id="A0A9W9PBG7"/>
<accession>A0A9W9PBG7</accession>
<protein>
    <submittedName>
        <fullName evidence="1">Uncharacterized protein</fullName>
    </submittedName>
</protein>
<gene>
    <name evidence="1" type="ORF">N7469_002970</name>
</gene>
<evidence type="ECO:0000313" key="2">
    <source>
        <dbReference type="Proteomes" id="UP001147733"/>
    </source>
</evidence>
<comment type="caution">
    <text evidence="1">The sequence shown here is derived from an EMBL/GenBank/DDBJ whole genome shotgun (WGS) entry which is preliminary data.</text>
</comment>
<dbReference type="EMBL" id="JAPQKT010000002">
    <property type="protein sequence ID" value="KAJ5241379.1"/>
    <property type="molecule type" value="Genomic_DNA"/>
</dbReference>
<reference evidence="1" key="1">
    <citation type="submission" date="2022-11" db="EMBL/GenBank/DDBJ databases">
        <authorList>
            <person name="Petersen C."/>
        </authorList>
    </citation>
    <scope>NUCLEOTIDE SEQUENCE</scope>
    <source>
        <strain evidence="1">IBT 23319</strain>
    </source>
</reference>
<reference evidence="1" key="2">
    <citation type="journal article" date="2023" name="IMA Fungus">
        <title>Comparative genomic study of the Penicillium genus elucidates a diverse pangenome and 15 lateral gene transfer events.</title>
        <authorList>
            <person name="Petersen C."/>
            <person name="Sorensen T."/>
            <person name="Nielsen M.R."/>
            <person name="Sondergaard T.E."/>
            <person name="Sorensen J.L."/>
            <person name="Fitzpatrick D.A."/>
            <person name="Frisvad J.C."/>
            <person name="Nielsen K.L."/>
        </authorList>
    </citation>
    <scope>NUCLEOTIDE SEQUENCE</scope>
    <source>
        <strain evidence="1">IBT 23319</strain>
    </source>
</reference>
<proteinExistence type="predicted"/>
<dbReference type="GeneID" id="81381057"/>
<name>A0A9W9PBG7_PENCI</name>